<dbReference type="GO" id="GO:0006526">
    <property type="term" value="P:L-arginine biosynthetic process"/>
    <property type="evidence" value="ECO:0007669"/>
    <property type="project" value="TreeGrafter"/>
</dbReference>
<evidence type="ECO:0000256" key="1">
    <source>
        <dbReference type="ARBA" id="ARBA00022723"/>
    </source>
</evidence>
<comment type="caution">
    <text evidence="3">The sequence shown here is derived from an EMBL/GenBank/DDBJ whole genome shotgun (WGS) entry which is preliminary data.</text>
</comment>
<dbReference type="Gene3D" id="3.40.630.10">
    <property type="entry name" value="Zn peptidases"/>
    <property type="match status" value="1"/>
</dbReference>
<dbReference type="Gene3D" id="3.30.70.360">
    <property type="match status" value="1"/>
</dbReference>
<dbReference type="SUPFAM" id="SSF55031">
    <property type="entry name" value="Bacterial exopeptidase dimerisation domain"/>
    <property type="match status" value="1"/>
</dbReference>
<dbReference type="AlphaFoldDB" id="A0AAE8G1Z4"/>
<dbReference type="SUPFAM" id="SSF53187">
    <property type="entry name" value="Zn-dependent exopeptidases"/>
    <property type="match status" value="1"/>
</dbReference>
<reference evidence="3 4" key="1">
    <citation type="submission" date="2018-11" db="EMBL/GenBank/DDBJ databases">
        <title>Species Designations Belie Phenotypic and Genotypic Heterogeneity in Oral Streptococci.</title>
        <authorList>
            <person name="Velsko I."/>
        </authorList>
    </citation>
    <scope>NUCLEOTIDE SEQUENCE [LARGE SCALE GENOMIC DNA]</scope>
    <source>
        <strain evidence="3 4">KLC02</strain>
    </source>
</reference>
<protein>
    <submittedName>
        <fullName evidence="3">Beta-Ala-Xaa dipeptidase</fullName>
        <ecNumber evidence="3">3.4.13.-</ecNumber>
    </submittedName>
</protein>
<sequence>MHLSHNGMKLGIANHDEQMGDLTINLGLANFNLQHGGKLVIDIRYPKSITPNEMTKAILQVGEESQQFEVIEQKPPHYVSGSSPLVKKLLDIYEEQTGQKGSERVIGGATYARLLKEGVAFGALFPTTQDTMHQADEHIPVADLLKATAIYAQAIAELACM</sequence>
<keyword evidence="3" id="KW-0645">Protease</keyword>
<dbReference type="Pfam" id="PF01546">
    <property type="entry name" value="Peptidase_M20"/>
    <property type="match status" value="1"/>
</dbReference>
<dbReference type="GO" id="GO:0008777">
    <property type="term" value="F:acetylornithine deacetylase activity"/>
    <property type="evidence" value="ECO:0007669"/>
    <property type="project" value="TreeGrafter"/>
</dbReference>
<accession>A0AAE8G1Z4</accession>
<dbReference type="InterPro" id="IPR036264">
    <property type="entry name" value="Bact_exopeptidase_dim_dom"/>
</dbReference>
<keyword evidence="1" id="KW-0479">Metal-binding</keyword>
<dbReference type="InterPro" id="IPR050072">
    <property type="entry name" value="Peptidase_M20A"/>
</dbReference>
<dbReference type="PANTHER" id="PTHR43808:SF31">
    <property type="entry name" value="N-ACETYL-L-CITRULLINE DEACETYLASE"/>
    <property type="match status" value="1"/>
</dbReference>
<dbReference type="GO" id="GO:0016805">
    <property type="term" value="F:dipeptidase activity"/>
    <property type="evidence" value="ECO:0007669"/>
    <property type="project" value="UniProtKB-KW"/>
</dbReference>
<dbReference type="PANTHER" id="PTHR43808">
    <property type="entry name" value="ACETYLORNITHINE DEACETYLASE"/>
    <property type="match status" value="1"/>
</dbReference>
<dbReference type="GO" id="GO:0046872">
    <property type="term" value="F:metal ion binding"/>
    <property type="evidence" value="ECO:0007669"/>
    <property type="project" value="UniProtKB-KW"/>
</dbReference>
<dbReference type="Proteomes" id="UP000267137">
    <property type="component" value="Unassembled WGS sequence"/>
</dbReference>
<evidence type="ECO:0000313" key="4">
    <source>
        <dbReference type="Proteomes" id="UP000267137"/>
    </source>
</evidence>
<dbReference type="InterPro" id="IPR002933">
    <property type="entry name" value="Peptidase_M20"/>
</dbReference>
<evidence type="ECO:0000313" key="3">
    <source>
        <dbReference type="EMBL" id="RSJ24456.1"/>
    </source>
</evidence>
<keyword evidence="3" id="KW-0224">Dipeptidase</keyword>
<name>A0AAE8G1Z4_STRIT</name>
<gene>
    <name evidence="3" type="primary">pepV_1</name>
    <name evidence="3" type="ORF">D8827_01550</name>
</gene>
<organism evidence="3 4">
    <name type="scientific">Streptococcus intermedius</name>
    <dbReference type="NCBI Taxonomy" id="1338"/>
    <lineage>
        <taxon>Bacteria</taxon>
        <taxon>Bacillati</taxon>
        <taxon>Bacillota</taxon>
        <taxon>Bacilli</taxon>
        <taxon>Lactobacillales</taxon>
        <taxon>Streptococcaceae</taxon>
        <taxon>Streptococcus</taxon>
        <taxon>Streptococcus anginosus group</taxon>
    </lineage>
</organism>
<evidence type="ECO:0000256" key="2">
    <source>
        <dbReference type="ARBA" id="ARBA00022801"/>
    </source>
</evidence>
<keyword evidence="2 3" id="KW-0378">Hydrolase</keyword>
<dbReference type="EC" id="3.4.13.-" evidence="3"/>
<proteinExistence type="predicted"/>
<dbReference type="EMBL" id="RJOO01000001">
    <property type="protein sequence ID" value="RSJ24456.1"/>
    <property type="molecule type" value="Genomic_DNA"/>
</dbReference>